<evidence type="ECO:0000259" key="4">
    <source>
        <dbReference type="PROSITE" id="PS01124"/>
    </source>
</evidence>
<dbReference type="CDD" id="cd03136">
    <property type="entry name" value="GATase1_AraC_ArgR_like"/>
    <property type="match status" value="1"/>
</dbReference>
<dbReference type="PROSITE" id="PS01124">
    <property type="entry name" value="HTH_ARAC_FAMILY_2"/>
    <property type="match status" value="1"/>
</dbReference>
<dbReference type="Gene3D" id="1.10.10.60">
    <property type="entry name" value="Homeodomain-like"/>
    <property type="match status" value="1"/>
</dbReference>
<keyword evidence="5" id="KW-0614">Plasmid</keyword>
<dbReference type="SUPFAM" id="SSF52317">
    <property type="entry name" value="Class I glutamine amidotransferase-like"/>
    <property type="match status" value="1"/>
</dbReference>
<gene>
    <name evidence="5" type="ORF">CCGE525_22820</name>
</gene>
<dbReference type="SUPFAM" id="SSF46689">
    <property type="entry name" value="Homeodomain-like"/>
    <property type="match status" value="1"/>
</dbReference>
<dbReference type="SMART" id="SM00342">
    <property type="entry name" value="HTH_ARAC"/>
    <property type="match status" value="1"/>
</dbReference>
<name>A0A387FTG5_9HYPH</name>
<evidence type="ECO:0000256" key="2">
    <source>
        <dbReference type="ARBA" id="ARBA00023125"/>
    </source>
</evidence>
<dbReference type="GO" id="GO:0043565">
    <property type="term" value="F:sequence-specific DNA binding"/>
    <property type="evidence" value="ECO:0007669"/>
    <property type="project" value="InterPro"/>
</dbReference>
<keyword evidence="6" id="KW-1185">Reference proteome</keyword>
<accession>A0A387FTG5</accession>
<proteinExistence type="predicted"/>
<dbReference type="RefSeq" id="WP_120706664.1">
    <property type="nucleotide sequence ID" value="NZ_CP032695.1"/>
</dbReference>
<dbReference type="Gene3D" id="3.40.50.880">
    <property type="match status" value="1"/>
</dbReference>
<dbReference type="InterPro" id="IPR002818">
    <property type="entry name" value="DJ-1/PfpI"/>
</dbReference>
<sequence length="319" mass="34760">MTPADSKSVQKIGFLLVPGFALMSYASAIEPLRAANLIAGRELYRLSMFSSHGTSVPSSSGAVVPAAPLPSRGTGLDMVFVCAGGSPRDWHHPTVHACLRQLAREGVRIGGISGGPYLLAAAGLLAGRDFTIHWEHAPALLEAFPDLTPRQARFVIDGNRITCGGGIAPLDMMHALIAERTGADFARRVSDWYLHTEIGEPAAPQRASLAERYGVHHPGLLSVLAKMEETIEMPLDRTTMARIAGVTARHLDRLFAAHLETTFLEQYRRIRLQHALRLLRQSPLSISEIAVATGFSSAGHFSRLFREAYGRAPRDMRRD</sequence>
<protein>
    <submittedName>
        <fullName evidence="5">GlxA family transcriptional regulator</fullName>
    </submittedName>
</protein>
<dbReference type="InterPro" id="IPR018062">
    <property type="entry name" value="HTH_AraC-typ_CS"/>
</dbReference>
<dbReference type="KEGG" id="rjg:CCGE525_22820"/>
<organism evidence="5 6">
    <name type="scientific">Rhizobium jaguaris</name>
    <dbReference type="NCBI Taxonomy" id="1312183"/>
    <lineage>
        <taxon>Bacteria</taxon>
        <taxon>Pseudomonadati</taxon>
        <taxon>Pseudomonadota</taxon>
        <taxon>Alphaproteobacteria</taxon>
        <taxon>Hyphomicrobiales</taxon>
        <taxon>Rhizobiaceae</taxon>
        <taxon>Rhizobium/Agrobacterium group</taxon>
        <taxon>Rhizobium</taxon>
    </lineage>
</organism>
<dbReference type="PRINTS" id="PR00032">
    <property type="entry name" value="HTHARAC"/>
</dbReference>
<dbReference type="Pfam" id="PF12833">
    <property type="entry name" value="HTH_18"/>
    <property type="match status" value="1"/>
</dbReference>
<dbReference type="InterPro" id="IPR018060">
    <property type="entry name" value="HTH_AraC"/>
</dbReference>
<evidence type="ECO:0000313" key="6">
    <source>
        <dbReference type="Proteomes" id="UP000282195"/>
    </source>
</evidence>
<dbReference type="PANTHER" id="PTHR43130">
    <property type="entry name" value="ARAC-FAMILY TRANSCRIPTIONAL REGULATOR"/>
    <property type="match status" value="1"/>
</dbReference>
<keyword evidence="2" id="KW-0238">DNA-binding</keyword>
<dbReference type="GO" id="GO:0003700">
    <property type="term" value="F:DNA-binding transcription factor activity"/>
    <property type="evidence" value="ECO:0007669"/>
    <property type="project" value="InterPro"/>
</dbReference>
<dbReference type="Pfam" id="PF01965">
    <property type="entry name" value="DJ-1_PfpI"/>
    <property type="match status" value="1"/>
</dbReference>
<geneLocation type="plasmid" evidence="6">
    <name>prccge525c</name>
</geneLocation>
<keyword evidence="1" id="KW-0805">Transcription regulation</keyword>
<dbReference type="InterPro" id="IPR029062">
    <property type="entry name" value="Class_I_gatase-like"/>
</dbReference>
<dbReference type="InterPro" id="IPR020449">
    <property type="entry name" value="Tscrpt_reg_AraC-type_HTH"/>
</dbReference>
<reference evidence="5 6" key="1">
    <citation type="submission" date="2018-10" db="EMBL/GenBank/DDBJ databases">
        <title>Rhizobium etli, R. leguminosarum and a new Rhizobium genospecies from Phaseolus dumosus.</title>
        <authorList>
            <person name="Ramirez-Puebla S.T."/>
            <person name="Rogel-Hernandez M.A."/>
            <person name="Guerrero G."/>
            <person name="Ormeno-Orrillo E."/>
            <person name="Martinez-Romero J.C."/>
            <person name="Negrete-Yankelevich S."/>
            <person name="Martinez-Romero E."/>
        </authorList>
    </citation>
    <scope>NUCLEOTIDE SEQUENCE [LARGE SCALE GENOMIC DNA]</scope>
    <source>
        <strain evidence="5 6">CCGE525</strain>
        <plasmid evidence="6">prccge525c</plasmid>
    </source>
</reference>
<keyword evidence="3" id="KW-0804">Transcription</keyword>
<dbReference type="PANTHER" id="PTHR43130:SF3">
    <property type="entry name" value="HTH-TYPE TRANSCRIPTIONAL REGULATOR RV1931C"/>
    <property type="match status" value="1"/>
</dbReference>
<dbReference type="AlphaFoldDB" id="A0A387FTG5"/>
<dbReference type="PROSITE" id="PS00041">
    <property type="entry name" value="HTH_ARAC_FAMILY_1"/>
    <property type="match status" value="1"/>
</dbReference>
<dbReference type="InterPro" id="IPR009057">
    <property type="entry name" value="Homeodomain-like_sf"/>
</dbReference>
<dbReference type="OrthoDB" id="9793400at2"/>
<dbReference type="InterPro" id="IPR052158">
    <property type="entry name" value="INH-QAR"/>
</dbReference>
<evidence type="ECO:0000256" key="1">
    <source>
        <dbReference type="ARBA" id="ARBA00023015"/>
    </source>
</evidence>
<feature type="domain" description="HTH araC/xylS-type" evidence="4">
    <location>
        <begin position="221"/>
        <end position="319"/>
    </location>
</feature>
<dbReference type="Proteomes" id="UP000282195">
    <property type="component" value="Plasmid pRCCGE525c"/>
</dbReference>
<evidence type="ECO:0000313" key="5">
    <source>
        <dbReference type="EMBL" id="AYG61723.1"/>
    </source>
</evidence>
<dbReference type="EMBL" id="CP032695">
    <property type="protein sequence ID" value="AYG61723.1"/>
    <property type="molecule type" value="Genomic_DNA"/>
</dbReference>
<evidence type="ECO:0000256" key="3">
    <source>
        <dbReference type="ARBA" id="ARBA00023163"/>
    </source>
</evidence>